<feature type="region of interest" description="Disordered" evidence="1">
    <location>
        <begin position="49"/>
        <end position="83"/>
    </location>
</feature>
<sequence length="103" mass="10499">MPSPARPPVHTLQSGVPLQGLGPAIDPAFTAPGFDVKAWINAALNAAPRHQQDSTTQLAITSASSTSNGSLKPSQSSATLDNADSSLDASLDLLQTPALDPVL</sequence>
<evidence type="ECO:0000313" key="3">
    <source>
        <dbReference type="Proteomes" id="UP000726737"/>
    </source>
</evidence>
<protein>
    <submittedName>
        <fullName evidence="2">Uncharacterized protein</fullName>
    </submittedName>
</protein>
<evidence type="ECO:0000313" key="2">
    <source>
        <dbReference type="EMBL" id="KAG0261562.1"/>
    </source>
</evidence>
<gene>
    <name evidence="2" type="ORF">BG011_000900</name>
</gene>
<evidence type="ECO:0000256" key="1">
    <source>
        <dbReference type="SAM" id="MobiDB-lite"/>
    </source>
</evidence>
<feature type="non-terminal residue" evidence="2">
    <location>
        <position position="103"/>
    </location>
</feature>
<accession>A0A9P6Q952</accession>
<comment type="caution">
    <text evidence="2">The sequence shown here is derived from an EMBL/GenBank/DDBJ whole genome shotgun (WGS) entry which is preliminary data.</text>
</comment>
<organism evidence="2 3">
    <name type="scientific">Mortierella polycephala</name>
    <dbReference type="NCBI Taxonomy" id="41804"/>
    <lineage>
        <taxon>Eukaryota</taxon>
        <taxon>Fungi</taxon>
        <taxon>Fungi incertae sedis</taxon>
        <taxon>Mucoromycota</taxon>
        <taxon>Mortierellomycotina</taxon>
        <taxon>Mortierellomycetes</taxon>
        <taxon>Mortierellales</taxon>
        <taxon>Mortierellaceae</taxon>
        <taxon>Mortierella</taxon>
    </lineage>
</organism>
<feature type="region of interest" description="Disordered" evidence="1">
    <location>
        <begin position="1"/>
        <end position="21"/>
    </location>
</feature>
<proteinExistence type="predicted"/>
<keyword evidence="3" id="KW-1185">Reference proteome</keyword>
<dbReference type="EMBL" id="JAAAJA010000121">
    <property type="protein sequence ID" value="KAG0261562.1"/>
    <property type="molecule type" value="Genomic_DNA"/>
</dbReference>
<feature type="compositionally biased region" description="Polar residues" evidence="1">
    <location>
        <begin position="53"/>
        <end position="75"/>
    </location>
</feature>
<reference evidence="2" key="1">
    <citation type="journal article" date="2020" name="Fungal Divers.">
        <title>Resolving the Mortierellaceae phylogeny through synthesis of multi-gene phylogenetics and phylogenomics.</title>
        <authorList>
            <person name="Vandepol N."/>
            <person name="Liber J."/>
            <person name="Desiro A."/>
            <person name="Na H."/>
            <person name="Kennedy M."/>
            <person name="Barry K."/>
            <person name="Grigoriev I.V."/>
            <person name="Miller A.N."/>
            <person name="O'Donnell K."/>
            <person name="Stajich J.E."/>
            <person name="Bonito G."/>
        </authorList>
    </citation>
    <scope>NUCLEOTIDE SEQUENCE</scope>
    <source>
        <strain evidence="2">KOD948</strain>
    </source>
</reference>
<dbReference type="Proteomes" id="UP000726737">
    <property type="component" value="Unassembled WGS sequence"/>
</dbReference>
<dbReference type="AlphaFoldDB" id="A0A9P6Q952"/>
<name>A0A9P6Q952_9FUNG</name>